<dbReference type="EMBL" id="CP014806">
    <property type="protein sequence ID" value="AMX00901.1"/>
    <property type="molecule type" value="Genomic_DNA"/>
</dbReference>
<evidence type="ECO:0000256" key="1">
    <source>
        <dbReference type="ARBA" id="ARBA00004651"/>
    </source>
</evidence>
<dbReference type="OrthoDB" id="2355635at2"/>
<evidence type="ECO:0000256" key="5">
    <source>
        <dbReference type="ARBA" id="ARBA00023136"/>
    </source>
</evidence>
<dbReference type="InterPro" id="IPR005598">
    <property type="entry name" value="ATP_synth_I"/>
</dbReference>
<reference evidence="6 7" key="1">
    <citation type="journal article" date="2016" name="Genome Announc.">
        <title>Whole-Genome Sequence of Rummeliibacillus stabekisii Strain PP9 Isolated from Antarctic Soil.</title>
        <authorList>
            <person name="da Mota F.F."/>
            <person name="Vollu R.E."/>
            <person name="Jurelevicius D."/>
            <person name="Seldin L."/>
        </authorList>
    </citation>
    <scope>NUCLEOTIDE SEQUENCE [LARGE SCALE GENOMIC DNA]</scope>
    <source>
        <strain evidence="6 7">PP9</strain>
    </source>
</reference>
<dbReference type="RefSeq" id="WP_066791744.1">
    <property type="nucleotide sequence ID" value="NZ_BJVD01000002.1"/>
</dbReference>
<keyword evidence="7" id="KW-1185">Reference proteome</keyword>
<keyword evidence="4" id="KW-1133">Transmembrane helix</keyword>
<evidence type="ECO:0000256" key="2">
    <source>
        <dbReference type="ARBA" id="ARBA00022475"/>
    </source>
</evidence>
<organism evidence="6 7">
    <name type="scientific">Rummeliibacillus stabekisii</name>
    <dbReference type="NCBI Taxonomy" id="241244"/>
    <lineage>
        <taxon>Bacteria</taxon>
        <taxon>Bacillati</taxon>
        <taxon>Bacillota</taxon>
        <taxon>Bacilli</taxon>
        <taxon>Bacillales</taxon>
        <taxon>Caryophanaceae</taxon>
        <taxon>Rummeliibacillus</taxon>
    </lineage>
</organism>
<evidence type="ECO:0000313" key="7">
    <source>
        <dbReference type="Proteomes" id="UP000076021"/>
    </source>
</evidence>
<dbReference type="KEGG" id="rst:ATY39_16850"/>
<dbReference type="Proteomes" id="UP000076021">
    <property type="component" value="Chromosome"/>
</dbReference>
<keyword evidence="5" id="KW-0472">Membrane</keyword>
<sequence length="123" mass="14003">MLEMHQIFARQKKMLFFLLAFCALGWGFTSFKTVFAGLIVGVLFGHYNFWILVRRMEKFDRALSEEKRAPGLGSGLRFASGFAAAAVALTWPTYFHLVSVVIGLMIPYVLLLVDRIVFHVKNQ</sequence>
<reference evidence="7" key="2">
    <citation type="submission" date="2016-03" db="EMBL/GenBank/DDBJ databases">
        <authorList>
            <person name="Ploux O."/>
        </authorList>
    </citation>
    <scope>NUCLEOTIDE SEQUENCE [LARGE SCALE GENOMIC DNA]</scope>
    <source>
        <strain evidence="7">PP9</strain>
    </source>
</reference>
<dbReference type="AlphaFoldDB" id="A0A143HHE0"/>
<dbReference type="Pfam" id="PF03899">
    <property type="entry name" value="ATP-synt_I"/>
    <property type="match status" value="1"/>
</dbReference>
<keyword evidence="2" id="KW-1003">Cell membrane</keyword>
<name>A0A143HHE0_9BACL</name>
<keyword evidence="3" id="KW-0812">Transmembrane</keyword>
<dbReference type="STRING" id="241244.ATY39_16850"/>
<evidence type="ECO:0000313" key="6">
    <source>
        <dbReference type="EMBL" id="AMX00901.1"/>
    </source>
</evidence>
<protein>
    <submittedName>
        <fullName evidence="6">ATP synthase subunit</fullName>
    </submittedName>
</protein>
<comment type="subcellular location">
    <subcellularLocation>
        <location evidence="1">Cell membrane</location>
        <topology evidence="1">Multi-pass membrane protein</topology>
    </subcellularLocation>
</comment>
<gene>
    <name evidence="6" type="ORF">ATY39_16850</name>
</gene>
<dbReference type="GO" id="GO:0005886">
    <property type="term" value="C:plasma membrane"/>
    <property type="evidence" value="ECO:0007669"/>
    <property type="project" value="UniProtKB-SubCell"/>
</dbReference>
<dbReference type="PANTHER" id="PTHR40035">
    <property type="entry name" value="ATP SYNTHASE PROTEIN I"/>
    <property type="match status" value="1"/>
</dbReference>
<proteinExistence type="predicted"/>
<evidence type="ECO:0000256" key="3">
    <source>
        <dbReference type="ARBA" id="ARBA00022692"/>
    </source>
</evidence>
<dbReference type="InterPro" id="IPR039072">
    <property type="entry name" value="ATP_synth_I_Bacilli"/>
</dbReference>
<evidence type="ECO:0000256" key="4">
    <source>
        <dbReference type="ARBA" id="ARBA00022989"/>
    </source>
</evidence>
<accession>A0A143HHE0</accession>
<dbReference type="PANTHER" id="PTHR40035:SF1">
    <property type="entry name" value="ATP SYNTHASE PROTEIN I"/>
    <property type="match status" value="1"/>
</dbReference>